<organism evidence="2">
    <name type="scientific">Amphimedon queenslandica</name>
    <name type="common">Sponge</name>
    <dbReference type="NCBI Taxonomy" id="400682"/>
    <lineage>
        <taxon>Eukaryota</taxon>
        <taxon>Metazoa</taxon>
        <taxon>Porifera</taxon>
        <taxon>Demospongiae</taxon>
        <taxon>Heteroscleromorpha</taxon>
        <taxon>Haplosclerida</taxon>
        <taxon>Niphatidae</taxon>
        <taxon>Amphimedon</taxon>
    </lineage>
</organism>
<dbReference type="InParanoid" id="A0A1X7VMR2"/>
<evidence type="ECO:0000313" key="2">
    <source>
        <dbReference type="EnsemblMetazoa" id="Aqu2.1.41169_001"/>
    </source>
</evidence>
<evidence type="ECO:0000256" key="1">
    <source>
        <dbReference type="SAM" id="MobiDB-lite"/>
    </source>
</evidence>
<feature type="compositionally biased region" description="Basic residues" evidence="1">
    <location>
        <begin position="77"/>
        <end position="89"/>
    </location>
</feature>
<reference evidence="2" key="1">
    <citation type="submission" date="2017-05" db="UniProtKB">
        <authorList>
            <consortium name="EnsemblMetazoa"/>
        </authorList>
    </citation>
    <scope>IDENTIFICATION</scope>
</reference>
<feature type="region of interest" description="Disordered" evidence="1">
    <location>
        <begin position="73"/>
        <end position="203"/>
    </location>
</feature>
<name>A0A1X7VMR2_AMPQE</name>
<dbReference type="AlphaFoldDB" id="A0A1X7VMR2"/>
<accession>A0A1X7VMR2</accession>
<protein>
    <submittedName>
        <fullName evidence="2">Uncharacterized protein</fullName>
    </submittedName>
</protein>
<feature type="compositionally biased region" description="Basic residues" evidence="1">
    <location>
        <begin position="114"/>
        <end position="132"/>
    </location>
</feature>
<feature type="compositionally biased region" description="Polar residues" evidence="1">
    <location>
        <begin position="1"/>
        <end position="18"/>
    </location>
</feature>
<proteinExistence type="predicted"/>
<feature type="compositionally biased region" description="Low complexity" evidence="1">
    <location>
        <begin position="95"/>
        <end position="112"/>
    </location>
</feature>
<sequence>MPSDNVPITPSSTLASSPENHDVVSLSSSPSGHEDPFSPKVSFCHSSEDTSQKELVVAATTGQKILQFFSKGAANLRRYRHERTSHKTRLEKQASPTLWSTSSSSPTPSPLLKGRQRRKLKTKEMHRLKRKSSAAIDIPMRVPRPYKTPESSIGTANSKDCKTPSEGEGSDVSKESKKALDDKTSLKQEEDNNSRRRVTTVKEEDDYVVVDIEYVPANTEEHCL</sequence>
<feature type="region of interest" description="Disordered" evidence="1">
    <location>
        <begin position="1"/>
        <end position="51"/>
    </location>
</feature>
<feature type="compositionally biased region" description="Basic and acidic residues" evidence="1">
    <location>
        <begin position="159"/>
        <end position="194"/>
    </location>
</feature>
<feature type="compositionally biased region" description="Polar residues" evidence="1">
    <location>
        <begin position="149"/>
        <end position="158"/>
    </location>
</feature>
<dbReference type="EnsemblMetazoa" id="Aqu2.1.41169_001">
    <property type="protein sequence ID" value="Aqu2.1.41169_001"/>
    <property type="gene ID" value="Aqu2.1.41169"/>
</dbReference>